<evidence type="ECO:0000259" key="6">
    <source>
        <dbReference type="Pfam" id="PF17777"/>
    </source>
</evidence>
<feature type="domain" description="Large ribosomal subunit protein uL10-like insertion" evidence="6">
    <location>
        <begin position="125"/>
        <end position="195"/>
    </location>
</feature>
<dbReference type="InterPro" id="IPR033867">
    <property type="entry name" value="Mrt4"/>
</dbReference>
<dbReference type="InterPro" id="IPR040637">
    <property type="entry name" value="Ribosomal_uL10-like_insert"/>
</dbReference>
<reference evidence="8" key="1">
    <citation type="submission" date="2025-08" db="UniProtKB">
        <authorList>
            <consortium name="RefSeq"/>
        </authorList>
    </citation>
    <scope>IDENTIFICATION</scope>
</reference>
<dbReference type="PANTHER" id="PTHR45841:SF1">
    <property type="entry name" value="MRNA TURNOVER PROTEIN 4 HOMOLOG"/>
    <property type="match status" value="1"/>
</dbReference>
<evidence type="ECO:0000256" key="1">
    <source>
        <dbReference type="ARBA" id="ARBA00004046"/>
    </source>
</evidence>
<comment type="subcellular location">
    <subcellularLocation>
        <location evidence="5">Cytoplasm</location>
    </subcellularLocation>
    <subcellularLocation>
        <location evidence="5">Nucleus</location>
        <location evidence="5">Nucleolus</location>
    </subcellularLocation>
</comment>
<protein>
    <recommendedName>
        <fullName evidence="5">Ribosome assembly factor mrt4</fullName>
    </recommendedName>
</protein>
<accession>A0ABM4D711</accession>
<evidence type="ECO:0000256" key="3">
    <source>
        <dbReference type="ARBA" id="ARBA00022490"/>
    </source>
</evidence>
<dbReference type="Gene3D" id="3.90.105.20">
    <property type="match status" value="1"/>
</dbReference>
<evidence type="ECO:0000256" key="4">
    <source>
        <dbReference type="ARBA" id="ARBA00023242"/>
    </source>
</evidence>
<dbReference type="CDD" id="cd05796">
    <property type="entry name" value="Ribosomal_P0_like"/>
    <property type="match status" value="1"/>
</dbReference>
<dbReference type="InterPro" id="IPR043164">
    <property type="entry name" value="Ribosomal_uL10-like_insert_sf"/>
</dbReference>
<keyword evidence="7" id="KW-1185">Reference proteome</keyword>
<dbReference type="Proteomes" id="UP001652625">
    <property type="component" value="Chromosome 12"/>
</dbReference>
<organism evidence="7 8">
    <name type="scientific">Hydra vulgaris</name>
    <name type="common">Hydra</name>
    <name type="synonym">Hydra attenuata</name>
    <dbReference type="NCBI Taxonomy" id="6087"/>
    <lineage>
        <taxon>Eukaryota</taxon>
        <taxon>Metazoa</taxon>
        <taxon>Cnidaria</taxon>
        <taxon>Hydrozoa</taxon>
        <taxon>Hydroidolina</taxon>
        <taxon>Anthoathecata</taxon>
        <taxon>Aplanulata</taxon>
        <taxon>Hydridae</taxon>
        <taxon>Hydra</taxon>
    </lineage>
</organism>
<dbReference type="PANTHER" id="PTHR45841">
    <property type="entry name" value="MRNA TURNOVER PROTEIN 4 MRTO4"/>
    <property type="match status" value="1"/>
</dbReference>
<comment type="subunit">
    <text evidence="5">Associates with the pre-60S ribosomal particle.</text>
</comment>
<name>A0ABM4D711_HYDVU</name>
<comment type="similarity">
    <text evidence="2 5">Belongs to the universal ribosomal protein uL10 family.</text>
</comment>
<keyword evidence="5" id="KW-0690">Ribosome biogenesis</keyword>
<gene>
    <name evidence="8" type="primary">LOC100213679</name>
</gene>
<dbReference type="InterPro" id="IPR001790">
    <property type="entry name" value="Ribosomal_uL10"/>
</dbReference>
<keyword evidence="4 5" id="KW-0539">Nucleus</keyword>
<dbReference type="GeneID" id="100213679"/>
<dbReference type="SUPFAM" id="SSF160369">
    <property type="entry name" value="Ribosomal protein L10-like"/>
    <property type="match status" value="1"/>
</dbReference>
<dbReference type="RefSeq" id="XP_065670101.1">
    <property type="nucleotide sequence ID" value="XM_065814029.1"/>
</dbReference>
<dbReference type="InterPro" id="IPR051742">
    <property type="entry name" value="Ribosome_Assembly_uL10"/>
</dbReference>
<dbReference type="Gene3D" id="3.30.70.1730">
    <property type="match status" value="1"/>
</dbReference>
<sequence>MPKSRRNKVISLSKTTKKEFQTKKSLVDEIRKCCDEYTSLYVFSVENMRNDKLKDVRQKWKTSRFFYGKNKVMAFGLGRTKEIEYKENLHKISSELVGNVGIMFTNESQQVVKEWFEKFSEVDYARSGNIATQTVTIPEGPLDENSFQYTMEPVLRALGLPVILQKGVIQLTQEYTVCKEGDTLSPEQCKVLKLFSYPLAVFHITLKCVWHSTGQFELFNTENQ</sequence>
<dbReference type="Pfam" id="PF17777">
    <property type="entry name" value="RL10P_insert"/>
    <property type="match status" value="1"/>
</dbReference>
<evidence type="ECO:0000256" key="5">
    <source>
        <dbReference type="RuleBase" id="RU364039"/>
    </source>
</evidence>
<comment type="function">
    <text evidence="1 5">Component of the ribosome assembly machinery. Nuclear paralog of the ribosomal protein P0, it binds pre-60S subunits at an early stage of assembly in the nucleolus, and is replaced by P0 in cytoplasmic pre-60S subunits and mature 80S ribosomes.</text>
</comment>
<dbReference type="InterPro" id="IPR043141">
    <property type="entry name" value="Ribosomal_uL10-like_sf"/>
</dbReference>
<evidence type="ECO:0000313" key="8">
    <source>
        <dbReference type="RefSeq" id="XP_065670101.1"/>
    </source>
</evidence>
<keyword evidence="3 5" id="KW-0963">Cytoplasm</keyword>
<proteinExistence type="inferred from homology"/>
<evidence type="ECO:0000256" key="2">
    <source>
        <dbReference type="ARBA" id="ARBA00008889"/>
    </source>
</evidence>
<dbReference type="Pfam" id="PF00466">
    <property type="entry name" value="Ribosomal_L10"/>
    <property type="match status" value="1"/>
</dbReference>
<evidence type="ECO:0000313" key="7">
    <source>
        <dbReference type="Proteomes" id="UP001652625"/>
    </source>
</evidence>